<dbReference type="InterPro" id="IPR001128">
    <property type="entry name" value="Cyt_P450"/>
</dbReference>
<dbReference type="PANTHER" id="PTHR47283:SF1">
    <property type="entry name" value="ENT-KAURENE OXIDASE, CHLOROPLASTIC"/>
    <property type="match status" value="1"/>
</dbReference>
<dbReference type="EMBL" id="JAVXUP010000548">
    <property type="protein sequence ID" value="KAK3025461.1"/>
    <property type="molecule type" value="Genomic_DNA"/>
</dbReference>
<evidence type="ECO:0000256" key="5">
    <source>
        <dbReference type="ARBA" id="ARBA00023136"/>
    </source>
</evidence>
<dbReference type="Gene3D" id="3.40.50.720">
    <property type="entry name" value="NAD(P)-binding Rossmann-like Domain"/>
    <property type="match status" value="1"/>
</dbReference>
<dbReference type="PANTHER" id="PTHR47283">
    <property type="entry name" value="ENT-KAURENE OXIDASE, CHLOROPLASTIC"/>
    <property type="match status" value="1"/>
</dbReference>
<evidence type="ECO:0000256" key="3">
    <source>
        <dbReference type="ARBA" id="ARBA00022692"/>
    </source>
</evidence>
<dbReference type="AlphaFoldDB" id="A0AA88WCX0"/>
<reference evidence="6" key="1">
    <citation type="submission" date="2022-12" db="EMBL/GenBank/DDBJ databases">
        <title>Draft genome assemblies for two species of Escallonia (Escalloniales).</title>
        <authorList>
            <person name="Chanderbali A."/>
            <person name="Dervinis C."/>
            <person name="Anghel I."/>
            <person name="Soltis D."/>
            <person name="Soltis P."/>
            <person name="Zapata F."/>
        </authorList>
    </citation>
    <scope>NUCLEOTIDE SEQUENCE</scope>
    <source>
        <strain evidence="6">UCBG64.0493</strain>
        <tissue evidence="6">Leaf</tissue>
    </source>
</reference>
<dbReference type="InterPro" id="IPR036396">
    <property type="entry name" value="Cyt_P450_sf"/>
</dbReference>
<comment type="subcellular location">
    <subcellularLocation>
        <location evidence="1">Membrane</location>
        <topology evidence="1">Single-pass membrane protein</topology>
    </subcellularLocation>
</comment>
<name>A0AA88WCX0_9ASTE</name>
<sequence length="219" mass="25077">MAGDLGHPKRVVFFTVEAALTSSLKKHRKCNVNGATHAKTMGKFEHLLLYTVRLISALHHSWPADSKIRSVGGEKGRDCYLDFMLFKAKTLSQKHLAMLLWELTIQVEDNTMITVEWAMYELTKNTKSKIAINIYECIMDDKVWEHPEEWMPKRFLDENNDSVDLYKTIAFGGEKEAPMPINVVLAINHSVVVKGDHTNFEIEPSFGVEASELYPDMRY</sequence>
<dbReference type="Proteomes" id="UP001188597">
    <property type="component" value="Unassembled WGS sequence"/>
</dbReference>
<keyword evidence="5" id="KW-0472">Membrane</keyword>
<evidence type="ECO:0000313" key="6">
    <source>
        <dbReference type="EMBL" id="KAK3025461.1"/>
    </source>
</evidence>
<dbReference type="GO" id="GO:0020037">
    <property type="term" value="F:heme binding"/>
    <property type="evidence" value="ECO:0007669"/>
    <property type="project" value="InterPro"/>
</dbReference>
<dbReference type="GO" id="GO:0009686">
    <property type="term" value="P:gibberellin biosynthetic process"/>
    <property type="evidence" value="ECO:0007669"/>
    <property type="project" value="InterPro"/>
</dbReference>
<keyword evidence="3" id="KW-0812">Transmembrane</keyword>
<gene>
    <name evidence="6" type="ORF">RJ639_041347</name>
</gene>
<dbReference type="GO" id="GO:0005783">
    <property type="term" value="C:endoplasmic reticulum"/>
    <property type="evidence" value="ECO:0007669"/>
    <property type="project" value="TreeGrafter"/>
</dbReference>
<dbReference type="GO" id="GO:0052615">
    <property type="term" value="F:ent-kaurene oxidase activity"/>
    <property type="evidence" value="ECO:0007669"/>
    <property type="project" value="InterPro"/>
</dbReference>
<evidence type="ECO:0000256" key="4">
    <source>
        <dbReference type="ARBA" id="ARBA00022989"/>
    </source>
</evidence>
<evidence type="ECO:0000256" key="1">
    <source>
        <dbReference type="ARBA" id="ARBA00004167"/>
    </source>
</evidence>
<comment type="similarity">
    <text evidence="2">Belongs to the cytochrome P450 family.</text>
</comment>
<dbReference type="Gene3D" id="3.90.25.10">
    <property type="entry name" value="UDP-galactose 4-epimerase, domain 1"/>
    <property type="match status" value="1"/>
</dbReference>
<evidence type="ECO:0000313" key="7">
    <source>
        <dbReference type="Proteomes" id="UP001188597"/>
    </source>
</evidence>
<dbReference type="GO" id="GO:0010241">
    <property type="term" value="P:ent-kaurene oxidation to kaurenoic acid"/>
    <property type="evidence" value="ECO:0007669"/>
    <property type="project" value="InterPro"/>
</dbReference>
<dbReference type="SUPFAM" id="SSF48264">
    <property type="entry name" value="Cytochrome P450"/>
    <property type="match status" value="1"/>
</dbReference>
<comment type="caution">
    <text evidence="6">The sequence shown here is derived from an EMBL/GenBank/DDBJ whole genome shotgun (WGS) entry which is preliminary data.</text>
</comment>
<dbReference type="GO" id="GO:0016709">
    <property type="term" value="F:oxidoreductase activity, acting on paired donors, with incorporation or reduction of molecular oxygen, NAD(P)H as one donor, and incorporation of one atom of oxygen"/>
    <property type="evidence" value="ECO:0007669"/>
    <property type="project" value="TreeGrafter"/>
</dbReference>
<proteinExistence type="inferred from homology"/>
<dbReference type="GO" id="GO:0005506">
    <property type="term" value="F:iron ion binding"/>
    <property type="evidence" value="ECO:0007669"/>
    <property type="project" value="InterPro"/>
</dbReference>
<dbReference type="InterPro" id="IPR044225">
    <property type="entry name" value="KO_chloroplastic"/>
</dbReference>
<dbReference type="Pfam" id="PF00067">
    <property type="entry name" value="p450"/>
    <property type="match status" value="1"/>
</dbReference>
<keyword evidence="4" id="KW-1133">Transmembrane helix</keyword>
<keyword evidence="7" id="KW-1185">Reference proteome</keyword>
<organism evidence="6 7">
    <name type="scientific">Escallonia herrerae</name>
    <dbReference type="NCBI Taxonomy" id="1293975"/>
    <lineage>
        <taxon>Eukaryota</taxon>
        <taxon>Viridiplantae</taxon>
        <taxon>Streptophyta</taxon>
        <taxon>Embryophyta</taxon>
        <taxon>Tracheophyta</taxon>
        <taxon>Spermatophyta</taxon>
        <taxon>Magnoliopsida</taxon>
        <taxon>eudicotyledons</taxon>
        <taxon>Gunneridae</taxon>
        <taxon>Pentapetalae</taxon>
        <taxon>asterids</taxon>
        <taxon>campanulids</taxon>
        <taxon>Escalloniales</taxon>
        <taxon>Escalloniaceae</taxon>
        <taxon>Escallonia</taxon>
    </lineage>
</organism>
<protein>
    <submittedName>
        <fullName evidence="6">Uncharacterized protein</fullName>
    </submittedName>
</protein>
<evidence type="ECO:0000256" key="2">
    <source>
        <dbReference type="ARBA" id="ARBA00010617"/>
    </source>
</evidence>
<dbReference type="GO" id="GO:0009707">
    <property type="term" value="C:chloroplast outer membrane"/>
    <property type="evidence" value="ECO:0007669"/>
    <property type="project" value="TreeGrafter"/>
</dbReference>
<accession>A0AA88WCX0</accession>